<gene>
    <name evidence="3" type="ORF">DSM106972_017560</name>
</gene>
<dbReference type="Proteomes" id="UP000271624">
    <property type="component" value="Unassembled WGS sequence"/>
</dbReference>
<feature type="compositionally biased region" description="Low complexity" evidence="1">
    <location>
        <begin position="45"/>
        <end position="65"/>
    </location>
</feature>
<reference evidence="3" key="2">
    <citation type="journal article" date="2019" name="Genome Biol. Evol.">
        <title>Day and night: Metabolic profiles and evolutionary relationships of six axenic non-marine cyanobacteria.</title>
        <authorList>
            <person name="Will S.E."/>
            <person name="Henke P."/>
            <person name="Boedeker C."/>
            <person name="Huang S."/>
            <person name="Brinkmann H."/>
            <person name="Rohde M."/>
            <person name="Jarek M."/>
            <person name="Friedl T."/>
            <person name="Seufert S."/>
            <person name="Schumacher M."/>
            <person name="Overmann J."/>
            <person name="Neumann-Schaal M."/>
            <person name="Petersen J."/>
        </authorList>
    </citation>
    <scope>NUCLEOTIDE SEQUENCE [LARGE SCALE GENOMIC DNA]</scope>
    <source>
        <strain evidence="3">PCC 7102</strain>
    </source>
</reference>
<keyword evidence="2" id="KW-0812">Transmembrane</keyword>
<organism evidence="3 4">
    <name type="scientific">Dulcicalothrix desertica PCC 7102</name>
    <dbReference type="NCBI Taxonomy" id="232991"/>
    <lineage>
        <taxon>Bacteria</taxon>
        <taxon>Bacillati</taxon>
        <taxon>Cyanobacteriota</taxon>
        <taxon>Cyanophyceae</taxon>
        <taxon>Nostocales</taxon>
        <taxon>Calotrichaceae</taxon>
        <taxon>Dulcicalothrix</taxon>
    </lineage>
</organism>
<reference evidence="3" key="1">
    <citation type="submission" date="2018-12" db="EMBL/GenBank/DDBJ databases">
        <authorList>
            <person name="Will S."/>
            <person name="Neumann-Schaal M."/>
            <person name="Henke P."/>
        </authorList>
    </citation>
    <scope>NUCLEOTIDE SEQUENCE</scope>
    <source>
        <strain evidence="3">PCC 7102</strain>
    </source>
</reference>
<dbReference type="RefSeq" id="WP_127080370.1">
    <property type="nucleotide sequence ID" value="NZ_RSCL01000003.1"/>
</dbReference>
<dbReference type="OrthoDB" id="9976908at2"/>
<keyword evidence="2" id="KW-0472">Membrane</keyword>
<evidence type="ECO:0000313" key="4">
    <source>
        <dbReference type="Proteomes" id="UP000271624"/>
    </source>
</evidence>
<feature type="compositionally biased region" description="Basic residues" evidence="1">
    <location>
        <begin position="69"/>
        <end position="79"/>
    </location>
</feature>
<protein>
    <submittedName>
        <fullName evidence="3">Uncharacterized protein</fullName>
    </submittedName>
</protein>
<evidence type="ECO:0000256" key="1">
    <source>
        <dbReference type="SAM" id="MobiDB-lite"/>
    </source>
</evidence>
<keyword evidence="2" id="KW-1133">Transmembrane helix</keyword>
<name>A0A3S1AT39_9CYAN</name>
<dbReference type="EMBL" id="RSCL01000003">
    <property type="protein sequence ID" value="RUT08588.1"/>
    <property type="molecule type" value="Genomic_DNA"/>
</dbReference>
<feature type="transmembrane region" description="Helical" evidence="2">
    <location>
        <begin position="6"/>
        <end position="28"/>
    </location>
</feature>
<accession>A0A3S1AT39</accession>
<feature type="region of interest" description="Disordered" evidence="1">
    <location>
        <begin position="35"/>
        <end position="79"/>
    </location>
</feature>
<keyword evidence="4" id="KW-1185">Reference proteome</keyword>
<dbReference type="AlphaFoldDB" id="A0A3S1AT39"/>
<evidence type="ECO:0000313" key="3">
    <source>
        <dbReference type="EMBL" id="RUT08588.1"/>
    </source>
</evidence>
<comment type="caution">
    <text evidence="3">The sequence shown here is derived from an EMBL/GenBank/DDBJ whole genome shotgun (WGS) entry which is preliminary data.</text>
</comment>
<evidence type="ECO:0000256" key="2">
    <source>
        <dbReference type="SAM" id="Phobius"/>
    </source>
</evidence>
<proteinExistence type="predicted"/>
<sequence length="79" mass="8743">MSNFRSIMLLIVALTITQILMVFFVHSLKQEKVGDAQKHSPELISQSKFKPPSTSKPKGSSGAGSRRISNNHRYKGVNS</sequence>